<dbReference type="HOGENOM" id="CLU_069356_28_0_7"/>
<keyword evidence="1" id="KW-0805">Transcription regulation</keyword>
<dbReference type="InterPro" id="IPR036271">
    <property type="entry name" value="Tet_transcr_reg_TetR-rel_C_sf"/>
</dbReference>
<evidence type="ECO:0000256" key="2">
    <source>
        <dbReference type="ARBA" id="ARBA00023125"/>
    </source>
</evidence>
<feature type="domain" description="HTH tetR-type" evidence="5">
    <location>
        <begin position="6"/>
        <end position="66"/>
    </location>
</feature>
<dbReference type="Gene3D" id="1.10.357.10">
    <property type="entry name" value="Tetracycline Repressor, domain 2"/>
    <property type="match status" value="1"/>
</dbReference>
<evidence type="ECO:0000313" key="7">
    <source>
        <dbReference type="EMBL" id="EAU65219.1"/>
    </source>
</evidence>
<evidence type="ECO:0000313" key="8">
    <source>
        <dbReference type="Proteomes" id="UP000001351"/>
    </source>
</evidence>
<feature type="DNA-binding region" description="H-T-H motif" evidence="4">
    <location>
        <begin position="29"/>
        <end position="48"/>
    </location>
</feature>
<dbReference type="OrthoDB" id="270177at2"/>
<dbReference type="PANTHER" id="PTHR47506">
    <property type="entry name" value="TRANSCRIPTIONAL REGULATORY PROTEIN"/>
    <property type="match status" value="1"/>
</dbReference>
<dbReference type="EMBL" id="AAMD01000089">
    <property type="protein sequence ID" value="EAU65219.1"/>
    <property type="molecule type" value="Genomic_DNA"/>
</dbReference>
<proteinExistence type="predicted"/>
<name>Q08XK7_STIAD</name>
<dbReference type="SUPFAM" id="SSF46689">
    <property type="entry name" value="Homeodomain-like"/>
    <property type="match status" value="1"/>
</dbReference>
<dbReference type="InterPro" id="IPR001647">
    <property type="entry name" value="HTH_TetR"/>
</dbReference>
<dbReference type="KEGG" id="sur:STAUR_2740"/>
<evidence type="ECO:0000256" key="3">
    <source>
        <dbReference type="ARBA" id="ARBA00023163"/>
    </source>
</evidence>
<dbReference type="GO" id="GO:0003677">
    <property type="term" value="F:DNA binding"/>
    <property type="evidence" value="ECO:0007669"/>
    <property type="project" value="UniProtKB-UniRule"/>
</dbReference>
<dbReference type="InterPro" id="IPR009057">
    <property type="entry name" value="Homeodomain-like_sf"/>
</dbReference>
<reference evidence="6 8" key="2">
    <citation type="journal article" date="2011" name="Mol. Biol. Evol.">
        <title>Comparative genomic analysis of fruiting body formation in Myxococcales.</title>
        <authorList>
            <person name="Huntley S."/>
            <person name="Hamann N."/>
            <person name="Wegener-Feldbrugge S."/>
            <person name="Treuner-Lange A."/>
            <person name="Kube M."/>
            <person name="Reinhardt R."/>
            <person name="Klages S."/>
            <person name="Muller R."/>
            <person name="Ronning C.M."/>
            <person name="Nierman W.C."/>
            <person name="Sogaard-Andersen L."/>
        </authorList>
    </citation>
    <scope>NUCLEOTIDE SEQUENCE [LARGE SCALE GENOMIC DNA]</scope>
    <source>
        <strain evidence="6 8">DW4/3-1</strain>
    </source>
</reference>
<dbReference type="SUPFAM" id="SSF48498">
    <property type="entry name" value="Tetracyclin repressor-like, C-terminal domain"/>
    <property type="match status" value="1"/>
</dbReference>
<dbReference type="PROSITE" id="PS50977">
    <property type="entry name" value="HTH_TETR_2"/>
    <property type="match status" value="1"/>
</dbReference>
<evidence type="ECO:0000256" key="1">
    <source>
        <dbReference type="ARBA" id="ARBA00023015"/>
    </source>
</evidence>
<keyword evidence="3" id="KW-0804">Transcription</keyword>
<dbReference type="STRING" id="378806.STAUR_2740"/>
<organism evidence="7 9">
    <name type="scientific">Stigmatella aurantiaca (strain DW4/3-1)</name>
    <dbReference type="NCBI Taxonomy" id="378806"/>
    <lineage>
        <taxon>Bacteria</taxon>
        <taxon>Pseudomonadati</taxon>
        <taxon>Myxococcota</taxon>
        <taxon>Myxococcia</taxon>
        <taxon>Myxococcales</taxon>
        <taxon>Cystobacterineae</taxon>
        <taxon>Archangiaceae</taxon>
        <taxon>Stigmatella</taxon>
    </lineage>
</organism>
<keyword evidence="8" id="KW-1185">Reference proteome</keyword>
<dbReference type="eggNOG" id="COG1309">
    <property type="taxonomic scope" value="Bacteria"/>
</dbReference>
<dbReference type="RefSeq" id="WP_002615556.1">
    <property type="nucleotide sequence ID" value="NC_014623.1"/>
</dbReference>
<protein>
    <submittedName>
        <fullName evidence="7">Putative transcriptional regulator</fullName>
    </submittedName>
    <submittedName>
        <fullName evidence="6">Transcriptional regulator, TetR-like protein</fullName>
    </submittedName>
</protein>
<evidence type="ECO:0000313" key="9">
    <source>
        <dbReference type="Proteomes" id="UP000032702"/>
    </source>
</evidence>
<dbReference type="PATRIC" id="fig|378806.16.peg.4242"/>
<evidence type="ECO:0000313" key="6">
    <source>
        <dbReference type="EMBL" id="ADO70538.1"/>
    </source>
</evidence>
<accession>Q08XK7</accession>
<evidence type="ECO:0000259" key="5">
    <source>
        <dbReference type="PROSITE" id="PS50977"/>
    </source>
</evidence>
<reference evidence="7 9" key="1">
    <citation type="submission" date="2006-04" db="EMBL/GenBank/DDBJ databases">
        <authorList>
            <person name="Nierman W.C."/>
        </authorList>
    </citation>
    <scope>NUCLEOTIDE SEQUENCE [LARGE SCALE GENOMIC DNA]</scope>
    <source>
        <strain evidence="7 9">DW4/3-1</strain>
    </source>
</reference>
<dbReference type="Gene3D" id="1.10.10.60">
    <property type="entry name" value="Homeodomain-like"/>
    <property type="match status" value="1"/>
</dbReference>
<keyword evidence="2 4" id="KW-0238">DNA-binding</keyword>
<dbReference type="Proteomes" id="UP000032702">
    <property type="component" value="Unassembled WGS sequence"/>
</dbReference>
<dbReference type="EMBL" id="CP002271">
    <property type="protein sequence ID" value="ADO70538.1"/>
    <property type="molecule type" value="Genomic_DNA"/>
</dbReference>
<dbReference type="PANTHER" id="PTHR47506:SF1">
    <property type="entry name" value="HTH-TYPE TRANSCRIPTIONAL REGULATOR YJDC"/>
    <property type="match status" value="1"/>
</dbReference>
<evidence type="ECO:0000256" key="4">
    <source>
        <dbReference type="PROSITE-ProRule" id="PRU00335"/>
    </source>
</evidence>
<dbReference type="Pfam" id="PF00440">
    <property type="entry name" value="TetR_N"/>
    <property type="match status" value="1"/>
</dbReference>
<dbReference type="Proteomes" id="UP000001351">
    <property type="component" value="Chromosome"/>
</dbReference>
<dbReference type="AlphaFoldDB" id="Q08XK7"/>
<sequence length="193" mass="20802">MARVKEFDRDEALDAAIVTFAAHGFAGTSTETLLEAMGIGRQSMYDTFGDKRQLYLAALRKYGSDSVSEILALLDRATSPLAGMEAVLRDFARNPRRLGMSSCLGVSSICEFGRSDRDIAAINDEFGKLLEHAFETRARAAIEAGEVDETLNAREVAHYLSTTLCGMKVAAEGGASSAQLAGVVRMTLRSLAR</sequence>
<gene>
    <name evidence="6" type="ordered locus">STAUR_2740</name>
    <name evidence="7" type="ORF">STIAU_4049</name>
</gene>